<evidence type="ECO:0000256" key="1">
    <source>
        <dbReference type="SAM" id="MobiDB-lite"/>
    </source>
</evidence>
<feature type="non-terminal residue" evidence="2">
    <location>
        <position position="1"/>
    </location>
</feature>
<feature type="compositionally biased region" description="Basic and acidic residues" evidence="1">
    <location>
        <begin position="135"/>
        <end position="147"/>
    </location>
</feature>
<organism evidence="2 3">
    <name type="scientific">Mya arenaria</name>
    <name type="common">Soft-shell clam</name>
    <dbReference type="NCBI Taxonomy" id="6604"/>
    <lineage>
        <taxon>Eukaryota</taxon>
        <taxon>Metazoa</taxon>
        <taxon>Spiralia</taxon>
        <taxon>Lophotrochozoa</taxon>
        <taxon>Mollusca</taxon>
        <taxon>Bivalvia</taxon>
        <taxon>Autobranchia</taxon>
        <taxon>Heteroconchia</taxon>
        <taxon>Euheterodonta</taxon>
        <taxon>Imparidentia</taxon>
        <taxon>Neoheterodontei</taxon>
        <taxon>Myida</taxon>
        <taxon>Myoidea</taxon>
        <taxon>Myidae</taxon>
        <taxon>Mya</taxon>
    </lineage>
</organism>
<dbReference type="Proteomes" id="UP001164746">
    <property type="component" value="Chromosome 5"/>
</dbReference>
<feature type="region of interest" description="Disordered" evidence="1">
    <location>
        <begin position="133"/>
        <end position="157"/>
    </location>
</feature>
<gene>
    <name evidence="2" type="ORF">MAR_020594</name>
</gene>
<evidence type="ECO:0000313" key="2">
    <source>
        <dbReference type="EMBL" id="WAR05225.1"/>
    </source>
</evidence>
<reference evidence="2" key="1">
    <citation type="submission" date="2022-11" db="EMBL/GenBank/DDBJ databases">
        <title>Centuries of genome instability and evolution in soft-shell clam transmissible cancer (bioRxiv).</title>
        <authorList>
            <person name="Hart S.F.M."/>
            <person name="Yonemitsu M.A."/>
            <person name="Giersch R.M."/>
            <person name="Beal B.F."/>
            <person name="Arriagada G."/>
            <person name="Davis B.W."/>
            <person name="Ostrander E.A."/>
            <person name="Goff S.P."/>
            <person name="Metzger M.J."/>
        </authorList>
    </citation>
    <scope>NUCLEOTIDE SEQUENCE</scope>
    <source>
        <strain evidence="2">MELC-2E11</strain>
        <tissue evidence="2">Siphon/mantle</tissue>
    </source>
</reference>
<name>A0ABY7E5C2_MYAAR</name>
<keyword evidence="3" id="KW-1185">Reference proteome</keyword>
<dbReference type="EMBL" id="CP111016">
    <property type="protein sequence ID" value="WAR05225.1"/>
    <property type="molecule type" value="Genomic_DNA"/>
</dbReference>
<evidence type="ECO:0000313" key="3">
    <source>
        <dbReference type="Proteomes" id="UP001164746"/>
    </source>
</evidence>
<proteinExistence type="predicted"/>
<protein>
    <submittedName>
        <fullName evidence="2">Uncharacterized protein</fullName>
    </submittedName>
</protein>
<accession>A0ABY7E5C2</accession>
<sequence length="229" mass="26070">STCRAKVKIIQDNGFDNKTYNATEEKDTIYLTTACIFNVSLSDMQIVWYTYDNTTLKLLDETRMGNSMGPFNSKEQSKDTNIWGINDRHSTGVSLGDGLMIYVIRSGKKRSTNTPTLENTNPLTKESMLRSRFRSRGEKAAKPRHTETQPVGESDGDLQYISGENKHHLRAWFIHSQSDEDIPLCVEVLRDDTEIESDVDLRYNSGKNKHHLPDSCIHSQSGKYFLLTI</sequence>